<dbReference type="Pfam" id="PF15520">
    <property type="entry name" value="Ntox10"/>
    <property type="match status" value="1"/>
</dbReference>
<feature type="domain" description="Novel toxin 10" evidence="1">
    <location>
        <begin position="4"/>
        <end position="80"/>
    </location>
</feature>
<evidence type="ECO:0000313" key="3">
    <source>
        <dbReference type="Proteomes" id="UP000191008"/>
    </source>
</evidence>
<accession>A0A1T1DH51</accession>
<reference evidence="2 3" key="1">
    <citation type="submission" date="2017-02" db="EMBL/GenBank/DDBJ databases">
        <title>Comparative genomic analysis of Brazilian Leptospira kirschneri strains of different serogroups.</title>
        <authorList>
            <person name="Moreno L.Z."/>
            <person name="Miraglia F."/>
            <person name="Kremer F.S."/>
            <person name="Eslabao M.R."/>
            <person name="Lilenbaum W."/>
            <person name="Dellagostin O.A."/>
            <person name="Moreno A.M."/>
        </authorList>
    </citation>
    <scope>NUCLEOTIDE SEQUENCE [LARGE SCALE GENOMIC DNA]</scope>
    <source>
        <strain evidence="2 3">M110/06</strain>
    </source>
</reference>
<gene>
    <name evidence="2" type="ORF">B1J93_17665</name>
</gene>
<dbReference type="EMBL" id="MVIT01000077">
    <property type="protein sequence ID" value="OOV40178.1"/>
    <property type="molecule type" value="Genomic_DNA"/>
</dbReference>
<evidence type="ECO:0000313" key="2">
    <source>
        <dbReference type="EMBL" id="OOV40178.1"/>
    </source>
</evidence>
<dbReference type="InterPro" id="IPR029122">
    <property type="entry name" value="Ntox10"/>
</dbReference>
<proteinExistence type="predicted"/>
<dbReference type="AlphaFoldDB" id="A0A1T1DH51"/>
<sequence length="177" mass="19027">MKSALSAPTPVNSAVATAKGAKELYDNRKEVYASAKDFAGKLTSKDDKVRDYAVGQAKAYTMSAVLGGAATKALGSRLPKPNVNVLSPNFAQQKNIDRFKDKIPANSKDNINLHKLPNGGIAAQATSPGKTPGWKAVYEKQIDINGKTQQYTKTTYQPNGSIEHVKDKINGTTIYGR</sequence>
<organism evidence="2 3">
    <name type="scientific">Leptospira kirschneri serovar Pomona</name>
    <dbReference type="NCBI Taxonomy" id="561005"/>
    <lineage>
        <taxon>Bacteria</taxon>
        <taxon>Pseudomonadati</taxon>
        <taxon>Spirochaetota</taxon>
        <taxon>Spirochaetia</taxon>
        <taxon>Leptospirales</taxon>
        <taxon>Leptospiraceae</taxon>
        <taxon>Leptospira</taxon>
    </lineage>
</organism>
<name>A0A1T1DH51_9LEPT</name>
<comment type="caution">
    <text evidence="2">The sequence shown here is derived from an EMBL/GenBank/DDBJ whole genome shotgun (WGS) entry which is preliminary data.</text>
</comment>
<evidence type="ECO:0000259" key="1">
    <source>
        <dbReference type="Pfam" id="PF15520"/>
    </source>
</evidence>
<dbReference type="Proteomes" id="UP000191008">
    <property type="component" value="Unassembled WGS sequence"/>
</dbReference>
<protein>
    <recommendedName>
        <fullName evidence="1">Novel toxin 10 domain-containing protein</fullName>
    </recommendedName>
</protein>